<dbReference type="InterPro" id="IPR012318">
    <property type="entry name" value="HTH_CRP"/>
</dbReference>
<proteinExistence type="predicted"/>
<dbReference type="OrthoDB" id="2960984at2"/>
<accession>A0A1I5CWP0</accession>
<dbReference type="Gene3D" id="2.60.120.10">
    <property type="entry name" value="Jelly Rolls"/>
    <property type="match status" value="1"/>
</dbReference>
<dbReference type="SUPFAM" id="SSF51206">
    <property type="entry name" value="cAMP-binding domain-like"/>
    <property type="match status" value="1"/>
</dbReference>
<protein>
    <submittedName>
        <fullName evidence="5">cAMP-binding domain of CRP or a regulatory subunit of cAMP-dependent protein kinases</fullName>
    </submittedName>
</protein>
<evidence type="ECO:0000313" key="6">
    <source>
        <dbReference type="Proteomes" id="UP000198806"/>
    </source>
</evidence>
<dbReference type="AlphaFoldDB" id="A0A1I5CWP0"/>
<dbReference type="EMBL" id="FOWD01000004">
    <property type="protein sequence ID" value="SFN91359.1"/>
    <property type="molecule type" value="Genomic_DNA"/>
</dbReference>
<evidence type="ECO:0000256" key="2">
    <source>
        <dbReference type="ARBA" id="ARBA00023125"/>
    </source>
</evidence>
<dbReference type="GO" id="GO:0016301">
    <property type="term" value="F:kinase activity"/>
    <property type="evidence" value="ECO:0007669"/>
    <property type="project" value="UniProtKB-KW"/>
</dbReference>
<dbReference type="RefSeq" id="WP_091684410.1">
    <property type="nucleotide sequence ID" value="NZ_BAABFM010000079.1"/>
</dbReference>
<keyword evidence="1" id="KW-0805">Transcription regulation</keyword>
<feature type="domain" description="HTH crp-type" evidence="4">
    <location>
        <begin position="144"/>
        <end position="210"/>
    </location>
</feature>
<dbReference type="InterPro" id="IPR018490">
    <property type="entry name" value="cNMP-bd_dom_sf"/>
</dbReference>
<evidence type="ECO:0000256" key="1">
    <source>
        <dbReference type="ARBA" id="ARBA00023015"/>
    </source>
</evidence>
<evidence type="ECO:0000256" key="3">
    <source>
        <dbReference type="ARBA" id="ARBA00023163"/>
    </source>
</evidence>
<keyword evidence="5" id="KW-0808">Transferase</keyword>
<dbReference type="Proteomes" id="UP000198806">
    <property type="component" value="Unassembled WGS sequence"/>
</dbReference>
<dbReference type="InterPro" id="IPR036390">
    <property type="entry name" value="WH_DNA-bd_sf"/>
</dbReference>
<dbReference type="SUPFAM" id="SSF46785">
    <property type="entry name" value="Winged helix' DNA-binding domain"/>
    <property type="match status" value="1"/>
</dbReference>
<evidence type="ECO:0000313" key="5">
    <source>
        <dbReference type="EMBL" id="SFN91359.1"/>
    </source>
</evidence>
<keyword evidence="5" id="KW-0418">Kinase</keyword>
<dbReference type="PROSITE" id="PS51063">
    <property type="entry name" value="HTH_CRP_2"/>
    <property type="match status" value="1"/>
</dbReference>
<gene>
    <name evidence="5" type="ORF">SAMN04489757_10473</name>
</gene>
<keyword evidence="6" id="KW-1185">Reference proteome</keyword>
<keyword evidence="3" id="KW-0804">Transcription</keyword>
<name>A0A1I5CWP0_9FIRM</name>
<dbReference type="GO" id="GO:0003677">
    <property type="term" value="F:DNA binding"/>
    <property type="evidence" value="ECO:0007669"/>
    <property type="project" value="UniProtKB-KW"/>
</dbReference>
<dbReference type="GO" id="GO:0006355">
    <property type="term" value="P:regulation of DNA-templated transcription"/>
    <property type="evidence" value="ECO:0007669"/>
    <property type="project" value="InterPro"/>
</dbReference>
<reference evidence="5 6" key="1">
    <citation type="submission" date="2016-10" db="EMBL/GenBank/DDBJ databases">
        <authorList>
            <person name="de Groot N.N."/>
        </authorList>
    </citation>
    <scope>NUCLEOTIDE SEQUENCE [LARGE SCALE GENOMIC DNA]</scope>
    <source>
        <strain evidence="5 6">DSM 1283</strain>
    </source>
</reference>
<sequence length="218" mass="25249">MIIPDKQIHNNFKQYESVFLQYSSMERIYTEVIPYHEFKNSPYQAFYVLEGAMSLKITGADGEEKISAVVKHGSFYTQSSKTMLPSALSSFMSCPSPKVRVLLFTKEEFKQLISEQIEIALSLIHFYEDLTTSLQCELKDILFFDGKKRICNHLYACYLANNSLEIKTTQEMIGKHIGLDRTNVSKHLSELRALEIIETRRNLIHILKLEQIIEISNR</sequence>
<dbReference type="InterPro" id="IPR014710">
    <property type="entry name" value="RmlC-like_jellyroll"/>
</dbReference>
<dbReference type="STRING" id="1527.SAMN04489757_10473"/>
<keyword evidence="2" id="KW-0238">DNA-binding</keyword>
<evidence type="ECO:0000259" key="4">
    <source>
        <dbReference type="PROSITE" id="PS51063"/>
    </source>
</evidence>
<dbReference type="Pfam" id="PF13545">
    <property type="entry name" value="HTH_Crp_2"/>
    <property type="match status" value="1"/>
</dbReference>
<organism evidence="5 6">
    <name type="scientific">Anaerocolumna aminovalerica</name>
    <dbReference type="NCBI Taxonomy" id="1527"/>
    <lineage>
        <taxon>Bacteria</taxon>
        <taxon>Bacillati</taxon>
        <taxon>Bacillota</taxon>
        <taxon>Clostridia</taxon>
        <taxon>Lachnospirales</taxon>
        <taxon>Lachnospiraceae</taxon>
        <taxon>Anaerocolumna</taxon>
    </lineage>
</organism>